<dbReference type="EMBL" id="JAVDXV010000007">
    <property type="protein sequence ID" value="MDR7334350.1"/>
    <property type="molecule type" value="Genomic_DNA"/>
</dbReference>
<dbReference type="Gene3D" id="1.25.40.10">
    <property type="entry name" value="Tetratricopeptide repeat domain"/>
    <property type="match status" value="1"/>
</dbReference>
<dbReference type="InterPro" id="IPR011990">
    <property type="entry name" value="TPR-like_helical_dom_sf"/>
</dbReference>
<dbReference type="SUPFAM" id="SSF52540">
    <property type="entry name" value="P-loop containing nucleoside triphosphate hydrolases"/>
    <property type="match status" value="1"/>
</dbReference>
<dbReference type="InterPro" id="IPR027417">
    <property type="entry name" value="P-loop_NTPase"/>
</dbReference>
<reference evidence="1 2" key="1">
    <citation type="submission" date="2023-07" db="EMBL/GenBank/DDBJ databases">
        <title>Sorghum-associated microbial communities from plants grown in Nebraska, USA.</title>
        <authorList>
            <person name="Schachtman D."/>
        </authorList>
    </citation>
    <scope>NUCLEOTIDE SEQUENCE [LARGE SCALE GENOMIC DNA]</scope>
    <source>
        <strain evidence="1 2">BE316</strain>
    </source>
</reference>
<evidence type="ECO:0000313" key="1">
    <source>
        <dbReference type="EMBL" id="MDR7334350.1"/>
    </source>
</evidence>
<sequence length="854" mass="91967">MLRLRLLGGFEIARAGRVELTRLPSRAATLLLARLALLPRRQHPREELIELLWPGVALDVGRNRLRQTLSTLRALLETPEAPLFSADRQQISLLPGALTSDVQDFESTRTPTHYGGDLLPGHFDDWVVTERYRLSALAETAPPAPPPPVITRPAAALPSFATSLPRYLTRYFSPPGRLEALAARLPDQRLLTLIGPGGVGKTRMAVELAWLQFSGADWSCGMAALAEVRDEPALVAALERALILTRGGGWPAIEAALQEPGAVRLLVLDNAEQALGLITQAAQRLLAVAPALCLLVTSRHALELDGETLVDVTPLADAQDTAQALFIDRARAVRADFHASRDNQAALTELIRELDGLPLALELAAARVRSFSPAQMLEQWRGLQPEAAGLPAWLSNPTRAPRHASVAGLLDWSQALLGPEPRALLRRLAALPGAFSWADVQALGGTPAQLDELTGHSLVQAGGDAEPRYRLLELLRRGVLARVDAGEQQAARHGLRAALCDWASALGLQAPITAWAGRRDLARALIAHAADDGDAATGLRLALALRPCWESDGVDRALVDQLGQLLQLTPPSSAGHELRAHLAFTHGDRALALAEAERALELAGTDPATRAPALVRRAWVLLAGDNREQGQTRPLEEAIGLARRAGDMPTEARAWQQLAAVAVSRDQPAQAEALYARAQELWEAVGHARQAAARLRNRAQCLIELGDTATAVGWITACQRLAEADGDGVGQLDAAYTLALAHQSRRDWPAALAAARQALRIAHQRQHLHARALTLQLFARPLARLRHPDTALQLAAFAERYWRQHLGALGTREARALARVRRLAEAQLGRAAATAAWASGQTLNLSEALTLTGA</sequence>
<dbReference type="SUPFAM" id="SSF48452">
    <property type="entry name" value="TPR-like"/>
    <property type="match status" value="1"/>
</dbReference>
<dbReference type="InterPro" id="IPR016032">
    <property type="entry name" value="Sig_transdc_resp-reg_C-effctor"/>
</dbReference>
<dbReference type="Gene3D" id="1.10.10.10">
    <property type="entry name" value="Winged helix-like DNA-binding domain superfamily/Winged helix DNA-binding domain"/>
    <property type="match status" value="1"/>
</dbReference>
<proteinExistence type="predicted"/>
<dbReference type="InterPro" id="IPR019734">
    <property type="entry name" value="TPR_rpt"/>
</dbReference>
<dbReference type="InterPro" id="IPR036388">
    <property type="entry name" value="WH-like_DNA-bd_sf"/>
</dbReference>
<name>A0ABU2AAX5_9BURK</name>
<gene>
    <name evidence="1" type="ORF">J2X21_003506</name>
</gene>
<organism evidence="1 2">
    <name type="scientific">Roseateles asaccharophilus</name>
    <dbReference type="NCBI Taxonomy" id="582607"/>
    <lineage>
        <taxon>Bacteria</taxon>
        <taxon>Pseudomonadati</taxon>
        <taxon>Pseudomonadota</taxon>
        <taxon>Betaproteobacteria</taxon>
        <taxon>Burkholderiales</taxon>
        <taxon>Sphaerotilaceae</taxon>
        <taxon>Roseateles</taxon>
    </lineage>
</organism>
<dbReference type="SMART" id="SM00028">
    <property type="entry name" value="TPR"/>
    <property type="match status" value="4"/>
</dbReference>
<keyword evidence="2" id="KW-1185">Reference proteome</keyword>
<dbReference type="SUPFAM" id="SSF46894">
    <property type="entry name" value="C-terminal effector domain of the bipartite response regulators"/>
    <property type="match status" value="1"/>
</dbReference>
<evidence type="ECO:0000313" key="2">
    <source>
        <dbReference type="Proteomes" id="UP001180825"/>
    </source>
</evidence>
<dbReference type="PANTHER" id="PTHR47691">
    <property type="entry name" value="REGULATOR-RELATED"/>
    <property type="match status" value="1"/>
</dbReference>
<protein>
    <submittedName>
        <fullName evidence="1">ATPase/DNA-binding SARP family transcriptional activator</fullName>
    </submittedName>
</protein>
<dbReference type="PANTHER" id="PTHR47691:SF3">
    <property type="entry name" value="HTH-TYPE TRANSCRIPTIONAL REGULATOR RV0890C-RELATED"/>
    <property type="match status" value="1"/>
</dbReference>
<dbReference type="Proteomes" id="UP001180825">
    <property type="component" value="Unassembled WGS sequence"/>
</dbReference>
<comment type="caution">
    <text evidence="1">The sequence shown here is derived from an EMBL/GenBank/DDBJ whole genome shotgun (WGS) entry which is preliminary data.</text>
</comment>
<accession>A0ABU2AAX5</accession>
<dbReference type="RefSeq" id="WP_310330710.1">
    <property type="nucleotide sequence ID" value="NZ_JAVDXV010000007.1"/>
</dbReference>
<dbReference type="Gene3D" id="3.40.50.300">
    <property type="entry name" value="P-loop containing nucleotide triphosphate hydrolases"/>
    <property type="match status" value="1"/>
</dbReference>